<feature type="compositionally biased region" description="Polar residues" evidence="1">
    <location>
        <begin position="51"/>
        <end position="60"/>
    </location>
</feature>
<accession>A0A8H6ZBP5</accession>
<dbReference type="EMBL" id="JACAZH010000002">
    <property type="protein sequence ID" value="KAF7374672.1"/>
    <property type="molecule type" value="Genomic_DNA"/>
</dbReference>
<dbReference type="AlphaFoldDB" id="A0A8H6ZBP5"/>
<evidence type="ECO:0000313" key="2">
    <source>
        <dbReference type="EMBL" id="KAF7374672.1"/>
    </source>
</evidence>
<keyword evidence="3" id="KW-1185">Reference proteome</keyword>
<dbReference type="GO" id="GO:0015074">
    <property type="term" value="P:DNA integration"/>
    <property type="evidence" value="ECO:0007669"/>
    <property type="project" value="InterPro"/>
</dbReference>
<dbReference type="GO" id="GO:0006310">
    <property type="term" value="P:DNA recombination"/>
    <property type="evidence" value="ECO:0007669"/>
    <property type="project" value="InterPro"/>
</dbReference>
<evidence type="ECO:0000313" key="3">
    <source>
        <dbReference type="Proteomes" id="UP000623467"/>
    </source>
</evidence>
<dbReference type="OrthoDB" id="3163890at2759"/>
<dbReference type="Gene3D" id="1.10.443.10">
    <property type="entry name" value="Intergrase catalytic core"/>
    <property type="match status" value="1"/>
</dbReference>
<sequence length="409" mass="45251">MASSSSSPALQTMIAQLIQSSLEDEVADDLNGEQETLNGEQTDRVDEAQESELQPQDGRNSLAEVSQYQSRLLEVSKAVTEGTANEYQIQMKKFLKFLKDQRLIKSDKEVFKANPHKDTPWWIALWIFSTQVHPLWQSFPLLMSIRCDVVDLNGNPVAKTKVIPTYAHAQKMRAAMTYAFGRLHGLGSIPWQEGPGGTVGESVQAGETVISSRAITPEIFLKIYDFNNSDGRSVVKRRVMTHAATTASYACLLRSDEVLRIQMSDIEFLYDEHGNLTALILTLRSRKTSQFGGKRVVDNLSVLQITKHIYVLFEQFVIGYRCPESQPGTYSAPLQKPIKCLGTTGQCPVPCFYNFSVATYSTSALILLLMGHILSAAVECSTCFSTDVLDSAKYANGGVGVQISPQPAF</sequence>
<reference evidence="2" key="1">
    <citation type="submission" date="2020-05" db="EMBL/GenBank/DDBJ databases">
        <title>Mycena genomes resolve the evolution of fungal bioluminescence.</title>
        <authorList>
            <person name="Tsai I.J."/>
        </authorList>
    </citation>
    <scope>NUCLEOTIDE SEQUENCE</scope>
    <source>
        <strain evidence="2">160909Yilan</strain>
    </source>
</reference>
<gene>
    <name evidence="2" type="ORF">MSAN_00352200</name>
</gene>
<dbReference type="InterPro" id="IPR013762">
    <property type="entry name" value="Integrase-like_cat_sf"/>
</dbReference>
<evidence type="ECO:0000256" key="1">
    <source>
        <dbReference type="SAM" id="MobiDB-lite"/>
    </source>
</evidence>
<feature type="region of interest" description="Disordered" evidence="1">
    <location>
        <begin position="26"/>
        <end position="60"/>
    </location>
</feature>
<organism evidence="2 3">
    <name type="scientific">Mycena sanguinolenta</name>
    <dbReference type="NCBI Taxonomy" id="230812"/>
    <lineage>
        <taxon>Eukaryota</taxon>
        <taxon>Fungi</taxon>
        <taxon>Dikarya</taxon>
        <taxon>Basidiomycota</taxon>
        <taxon>Agaricomycotina</taxon>
        <taxon>Agaricomycetes</taxon>
        <taxon>Agaricomycetidae</taxon>
        <taxon>Agaricales</taxon>
        <taxon>Marasmiineae</taxon>
        <taxon>Mycenaceae</taxon>
        <taxon>Mycena</taxon>
    </lineage>
</organism>
<dbReference type="GO" id="GO:0003677">
    <property type="term" value="F:DNA binding"/>
    <property type="evidence" value="ECO:0007669"/>
    <property type="project" value="InterPro"/>
</dbReference>
<protein>
    <submittedName>
        <fullName evidence="2">Uncharacterized protein</fullName>
    </submittedName>
</protein>
<name>A0A8H6ZBP5_9AGAR</name>
<proteinExistence type="predicted"/>
<comment type="caution">
    <text evidence="2">The sequence shown here is derived from an EMBL/GenBank/DDBJ whole genome shotgun (WGS) entry which is preliminary data.</text>
</comment>
<dbReference type="Proteomes" id="UP000623467">
    <property type="component" value="Unassembled WGS sequence"/>
</dbReference>